<evidence type="ECO:0000313" key="2">
    <source>
        <dbReference type="Proteomes" id="UP001165308"/>
    </source>
</evidence>
<name>A0ABT0SUV7_9GAMM</name>
<protein>
    <submittedName>
        <fullName evidence="1">Uncharacterized protein</fullName>
    </submittedName>
</protein>
<dbReference type="EMBL" id="JAMJPJ010000046">
    <property type="protein sequence ID" value="MCL7931608.1"/>
    <property type="molecule type" value="Genomic_DNA"/>
</dbReference>
<dbReference type="Proteomes" id="UP001165308">
    <property type="component" value="Unassembled WGS sequence"/>
</dbReference>
<reference evidence="1" key="1">
    <citation type="submission" date="2022-05" db="EMBL/GenBank/DDBJ databases">
        <title>Halomonas geminus sp. nov. and Halomonas llamarensis sp. nov. isolated from high-altitude salars of the Atacama Desert.</title>
        <authorList>
            <person name="Hintersatz C."/>
            <person name="Rojas L.A."/>
            <person name="Wei T.-S."/>
            <person name="Kutschke S."/>
            <person name="Lehmann F."/>
            <person name="Jain R."/>
            <person name="Pollmann K."/>
        </authorList>
    </citation>
    <scope>NUCLEOTIDE SEQUENCE</scope>
    <source>
        <strain evidence="1">ATCHA</strain>
    </source>
</reference>
<keyword evidence="2" id="KW-1185">Reference proteome</keyword>
<proteinExistence type="predicted"/>
<accession>A0ABT0SUV7</accession>
<organism evidence="1 2">
    <name type="scientific">Halomonas llamarensis</name>
    <dbReference type="NCBI Taxonomy" id="2945104"/>
    <lineage>
        <taxon>Bacteria</taxon>
        <taxon>Pseudomonadati</taxon>
        <taxon>Pseudomonadota</taxon>
        <taxon>Gammaproteobacteria</taxon>
        <taxon>Oceanospirillales</taxon>
        <taxon>Halomonadaceae</taxon>
        <taxon>Halomonas</taxon>
    </lineage>
</organism>
<comment type="caution">
    <text evidence="1">The sequence shown here is derived from an EMBL/GenBank/DDBJ whole genome shotgun (WGS) entry which is preliminary data.</text>
</comment>
<sequence length="97" mass="10867">MVNLRRQALYLGSLGKRFYHVSFVFDFVIDQVQRDVGATMNIGVNKCILSNTRTLFDAKKTATPAPNLSLLAPCPIPIAAFAMPAESLFIRQWFGQF</sequence>
<gene>
    <name evidence="1" type="ORF">M8006_16755</name>
</gene>
<evidence type="ECO:0000313" key="1">
    <source>
        <dbReference type="EMBL" id="MCL7931608.1"/>
    </source>
</evidence>
<dbReference type="RefSeq" id="WP_250084224.1">
    <property type="nucleotide sequence ID" value="NZ_JAMJPJ010000046.1"/>
</dbReference>